<dbReference type="STRING" id="626523.GCWU000342_00281"/>
<comment type="caution">
    <text evidence="1">The sequence shown here is derived from an EMBL/GenBank/DDBJ whole genome shotgun (WGS) entry which is preliminary data.</text>
</comment>
<dbReference type="HOGENOM" id="CLU_3222030_0_0_9"/>
<evidence type="ECO:0000313" key="2">
    <source>
        <dbReference type="Proteomes" id="UP000003494"/>
    </source>
</evidence>
<keyword evidence="2" id="KW-1185">Reference proteome</keyword>
<protein>
    <submittedName>
        <fullName evidence="1">Uncharacterized protein</fullName>
    </submittedName>
</protein>
<dbReference type="Proteomes" id="UP000003494">
    <property type="component" value="Unassembled WGS sequence"/>
</dbReference>
<proteinExistence type="predicted"/>
<gene>
    <name evidence="1" type="ORF">GCWU000342_00281</name>
</gene>
<reference evidence="1" key="1">
    <citation type="submission" date="2009-04" db="EMBL/GenBank/DDBJ databases">
        <authorList>
            <person name="Weinstock G."/>
            <person name="Sodergren E."/>
            <person name="Clifton S."/>
            <person name="Fulton L."/>
            <person name="Fulton B."/>
            <person name="Courtney L."/>
            <person name="Fronick C."/>
            <person name="Harrison M."/>
            <person name="Strong C."/>
            <person name="Farmer C."/>
            <person name="Delahaunty K."/>
            <person name="Markovic C."/>
            <person name="Hall O."/>
            <person name="Minx P."/>
            <person name="Tomlinson C."/>
            <person name="Mitreva M."/>
            <person name="Nelson J."/>
            <person name="Hou S."/>
            <person name="Wollam A."/>
            <person name="Pepin K.H."/>
            <person name="Johnson M."/>
            <person name="Bhonagiri V."/>
            <person name="Nash W.E."/>
            <person name="Warren W."/>
            <person name="Chinwalla A."/>
            <person name="Mardis E.R."/>
            <person name="Wilson R.K."/>
        </authorList>
    </citation>
    <scope>NUCLEOTIDE SEQUENCE [LARGE SCALE GENOMIC DNA]</scope>
    <source>
        <strain evidence="1">DSM 14600</strain>
    </source>
</reference>
<sequence>MLCSKISQSERRYPIINQIFCRFTSMLKTTVTSSKNNYDFFLIA</sequence>
<dbReference type="AlphaFoldDB" id="C4G8I6"/>
<evidence type="ECO:0000313" key="1">
    <source>
        <dbReference type="EMBL" id="EEP28932.1"/>
    </source>
</evidence>
<dbReference type="EMBL" id="ACIP02000001">
    <property type="protein sequence ID" value="EEP28932.1"/>
    <property type="molecule type" value="Genomic_DNA"/>
</dbReference>
<organism evidence="1 2">
    <name type="scientific">Shuttleworthella satelles DSM 14600</name>
    <dbReference type="NCBI Taxonomy" id="626523"/>
    <lineage>
        <taxon>Bacteria</taxon>
        <taxon>Bacillati</taxon>
        <taxon>Bacillota</taxon>
        <taxon>Clostridia</taxon>
        <taxon>Lachnospirales</taxon>
        <taxon>Lachnospiraceae</taxon>
        <taxon>Shuttleworthella</taxon>
    </lineage>
</organism>
<accession>C4G8I6</accession>
<name>C4G8I6_9FIRM</name>